<name>A0AAI8C899_9FLAO</name>
<reference evidence="4" key="3">
    <citation type="journal article" date="2016" name="J. Zhejiang Univ. Sci. B">
        <title>Antibiotic resistance mechanisms of Myroides sp.</title>
        <authorList>
            <person name="Hu S."/>
            <person name="Yuan S."/>
            <person name="Qu H."/>
            <person name="Jiang T."/>
            <person name="Zhou Y."/>
            <person name="Wang M."/>
            <person name="Ming D."/>
        </authorList>
    </citation>
    <scope>NUCLEOTIDE SEQUENCE [LARGE SCALE GENOMIC DNA]</scope>
    <source>
        <strain evidence="4">PR63039</strain>
    </source>
</reference>
<proteinExistence type="predicted"/>
<dbReference type="RefSeq" id="WP_155601836.1">
    <property type="nucleotide sequence ID" value="NZ_CP013691.1"/>
</dbReference>
<gene>
    <name evidence="2" type="ORF">AS202_19830</name>
    <name evidence="3" type="ORF">AS202_20200</name>
</gene>
<dbReference type="KEGG" id="mod:AS202_19830"/>
<dbReference type="EMBL" id="CP013691">
    <property type="protein sequence ID" value="ALU28433.1"/>
    <property type="molecule type" value="Genomic_DNA"/>
</dbReference>
<dbReference type="EMBL" id="CP013691">
    <property type="protein sequence ID" value="ALU28503.1"/>
    <property type="molecule type" value="Genomic_DNA"/>
</dbReference>
<dbReference type="AlphaFoldDB" id="A0AAI8C899"/>
<evidence type="ECO:0000313" key="3">
    <source>
        <dbReference type="EMBL" id="ALU28503.1"/>
    </source>
</evidence>
<evidence type="ECO:0000313" key="2">
    <source>
        <dbReference type="EMBL" id="ALU28433.1"/>
    </source>
</evidence>
<reference evidence="3" key="1">
    <citation type="journal article" date="2015" name="J. Zhejiang Univ. Sci. B">
        <title>Antibiotic resistance mechanisms of Myroides sp.</title>
        <authorList>
            <person name="Hu S."/>
            <person name="Yuan S."/>
            <person name="Qu H."/>
            <person name="Jiang T."/>
            <person name="Zhou Y."/>
            <person name="Wang M."/>
            <person name="Ming D."/>
        </authorList>
    </citation>
    <scope>NUCLEOTIDE SEQUENCE</scope>
    <source>
        <strain evidence="3">PR63039</strain>
        <plasmid evidence="3">p63039</plasmid>
    </source>
</reference>
<evidence type="ECO:0008006" key="5">
    <source>
        <dbReference type="Google" id="ProtNLM"/>
    </source>
</evidence>
<organism evidence="3 4">
    <name type="scientific">Myroides odoratimimus</name>
    <dbReference type="NCBI Taxonomy" id="76832"/>
    <lineage>
        <taxon>Bacteria</taxon>
        <taxon>Pseudomonadati</taxon>
        <taxon>Bacteroidota</taxon>
        <taxon>Flavobacteriia</taxon>
        <taxon>Flavobacteriales</taxon>
        <taxon>Flavobacteriaceae</taxon>
        <taxon>Myroides</taxon>
    </lineage>
</organism>
<sequence length="202" mass="23060">MKELMSIRATQTTYRVIIVCLSVALIVITLGSIYYANETIQAGKRNIYVKTDNNNIQEYILTDINNSAGILMKSQVDEIMKLIYQHIPDSDNMNKQLNRAVSLSDVSVVRVIDALKENDYYTSLLNQNFYSQLLTDSILVGNKDGKNIFEYYGKLKMTRGNNSYFRQIVSKGTMEYMGSISETNQRGTLIRDLKIVQDNPIE</sequence>
<accession>A0AAI8C899</accession>
<keyword evidence="1" id="KW-0812">Transmembrane</keyword>
<feature type="transmembrane region" description="Helical" evidence="1">
    <location>
        <begin position="12"/>
        <end position="36"/>
    </location>
</feature>
<keyword evidence="3" id="KW-0614">Plasmid</keyword>
<dbReference type="KEGG" id="mod:AS202_20200"/>
<evidence type="ECO:0000256" key="1">
    <source>
        <dbReference type="SAM" id="Phobius"/>
    </source>
</evidence>
<geneLocation type="plasmid" evidence="3 4">
    <name>p63039</name>
</geneLocation>
<evidence type="ECO:0000313" key="4">
    <source>
        <dbReference type="Proteomes" id="UP000069030"/>
    </source>
</evidence>
<protein>
    <recommendedName>
        <fullName evidence="5">Conjugal transfer protein TraK</fullName>
    </recommendedName>
</protein>
<keyword evidence="1" id="KW-0472">Membrane</keyword>
<dbReference type="Proteomes" id="UP000069030">
    <property type="component" value="Plasmid p63039"/>
</dbReference>
<reference evidence="3" key="2">
    <citation type="submission" date="2015-12" db="EMBL/GenBank/DDBJ databases">
        <title>Complete genome sequence of a multi-drug resistant strain Myroides odoratimimus PR63039.</title>
        <authorList>
            <consortium name="REALGENE"/>
            <person name="Ming D."/>
            <person name="Wang M."/>
            <person name="Hu S."/>
            <person name="Jiang T."/>
            <person name="Zhou Y."/>
        </authorList>
    </citation>
    <scope>NUCLEOTIDE SEQUENCE</scope>
    <source>
        <strain evidence="3">PR63039</strain>
        <plasmid evidence="3">p63039</plasmid>
    </source>
</reference>
<keyword evidence="1" id="KW-1133">Transmembrane helix</keyword>